<feature type="non-terminal residue" evidence="2">
    <location>
        <position position="134"/>
    </location>
</feature>
<comment type="caution">
    <text evidence="2">The sequence shown here is derived from an EMBL/GenBank/DDBJ whole genome shotgun (WGS) entry which is preliminary data.</text>
</comment>
<dbReference type="Pfam" id="PF18887">
    <property type="entry name" value="MBG_3"/>
    <property type="match status" value="1"/>
</dbReference>
<keyword evidence="3" id="KW-1185">Reference proteome</keyword>
<dbReference type="Proteomes" id="UP001253848">
    <property type="component" value="Unassembled WGS sequence"/>
</dbReference>
<protein>
    <submittedName>
        <fullName evidence="2">MBG domain-containing protein</fullName>
    </submittedName>
</protein>
<sequence length="134" mass="14198">MSASKEVSLVIENAEITGLAFEGDTFTYDGEAHSIAVTGLPEGALVEYTNNGQINAGTYKVTATVSQDNYNNKVLTADLVIKKAEAVITADAVQTFTYDGTVKNVAASLNHFETTLTYSPAQGYTNAGTYEVTV</sequence>
<proteinExistence type="predicted"/>
<name>A0ABU3DWQ5_9FLAO</name>
<organism evidence="2 3">
    <name type="scientific">Autumnicola psychrophila</name>
    <dbReference type="NCBI Taxonomy" id="3075592"/>
    <lineage>
        <taxon>Bacteria</taxon>
        <taxon>Pseudomonadati</taxon>
        <taxon>Bacteroidota</taxon>
        <taxon>Flavobacteriia</taxon>
        <taxon>Flavobacteriales</taxon>
        <taxon>Flavobacteriaceae</taxon>
        <taxon>Autumnicola</taxon>
    </lineage>
</organism>
<dbReference type="RefSeq" id="WP_311501406.1">
    <property type="nucleotide sequence ID" value="NZ_JAVRHN010000041.1"/>
</dbReference>
<gene>
    <name evidence="2" type="ORF">RM541_17415</name>
</gene>
<accession>A0ABU3DWQ5</accession>
<evidence type="ECO:0000313" key="2">
    <source>
        <dbReference type="EMBL" id="MDT0688144.1"/>
    </source>
</evidence>
<dbReference type="InterPro" id="IPR043772">
    <property type="entry name" value="MBG_3"/>
</dbReference>
<dbReference type="EMBL" id="JAVRHN010000041">
    <property type="protein sequence ID" value="MDT0688144.1"/>
    <property type="molecule type" value="Genomic_DNA"/>
</dbReference>
<evidence type="ECO:0000313" key="3">
    <source>
        <dbReference type="Proteomes" id="UP001253848"/>
    </source>
</evidence>
<dbReference type="Gene3D" id="2.60.40.2060">
    <property type="match status" value="1"/>
</dbReference>
<feature type="domain" description="MBG" evidence="1">
    <location>
        <begin position="26"/>
        <end position="84"/>
    </location>
</feature>
<reference evidence="2 3" key="1">
    <citation type="submission" date="2023-09" db="EMBL/GenBank/DDBJ databases">
        <authorList>
            <person name="Rey-Velasco X."/>
        </authorList>
    </citation>
    <scope>NUCLEOTIDE SEQUENCE [LARGE SCALE GENOMIC DNA]</scope>
    <source>
        <strain evidence="2 3">F225</strain>
    </source>
</reference>
<evidence type="ECO:0000259" key="1">
    <source>
        <dbReference type="Pfam" id="PF18887"/>
    </source>
</evidence>